<evidence type="ECO:0000256" key="1">
    <source>
        <dbReference type="SAM" id="MobiDB-lite"/>
    </source>
</evidence>
<feature type="region of interest" description="Disordered" evidence="1">
    <location>
        <begin position="182"/>
        <end position="202"/>
    </location>
</feature>
<dbReference type="InterPro" id="IPR018723">
    <property type="entry name" value="DUF2254_membrane"/>
</dbReference>
<dbReference type="STRING" id="1300347.I601_3220"/>
<keyword evidence="2" id="KW-0472">Membrane</keyword>
<evidence type="ECO:0000313" key="3">
    <source>
        <dbReference type="EMBL" id="ANH39627.1"/>
    </source>
</evidence>
<dbReference type="Pfam" id="PF10011">
    <property type="entry name" value="DUF2254"/>
    <property type="match status" value="1"/>
</dbReference>
<keyword evidence="2" id="KW-1133">Transmembrane helix</keyword>
<feature type="transmembrane region" description="Helical" evidence="2">
    <location>
        <begin position="12"/>
        <end position="37"/>
    </location>
</feature>
<dbReference type="OrthoDB" id="2955631at2"/>
<accession>A0A1A9GMT6</accession>
<feature type="transmembrane region" description="Helical" evidence="2">
    <location>
        <begin position="57"/>
        <end position="84"/>
    </location>
</feature>
<gene>
    <name evidence="3" type="ORF">I601_3220</name>
</gene>
<dbReference type="PATRIC" id="fig|1300347.3.peg.3224"/>
<proteinExistence type="predicted"/>
<name>A0A1A9GMT6_9ACTN</name>
<keyword evidence="4" id="KW-1185">Reference proteome</keyword>
<sequence>MLSRLQAYGDRLRSSLFFVPMLCVLAGIVVGEAMLYVDALVEGIDPRLTATVDSARTVLTTVAGATLTFAGIAFSVSLLLISLASSQFSPRVVHGMFRDPFNKRVMGLVIGTFTYCLVVLRAVRSSLEETGDAVVPSVSILLAVVLGIASILAIVAFINHAAHSMDVSKILHRVTEEALSQARAAWPDPEPESDPPVGTDEDTTLPVGAAAVRFDGYGWVQNVDYEQLLAALPSGTTARLETFAGQYAIQHTPLCHLFPPAPDPEAVATAVRAAVLVGETRTLQQDVAYGVRQLSDVALKAMSPGINDPTTAHDAISHLGTVLSDLLRRRPPARRLAGADGQVLLVPEATTHDQLVGLAFDEVRIASADQPTVLIYLLDVLHQVEQSLTDLVRPGAVASLRRQASMIREINEQADVLEPDRQRVRAAFARRYPD</sequence>
<feature type="transmembrane region" description="Helical" evidence="2">
    <location>
        <begin position="135"/>
        <end position="158"/>
    </location>
</feature>
<evidence type="ECO:0000313" key="4">
    <source>
        <dbReference type="Proteomes" id="UP000077868"/>
    </source>
</evidence>
<dbReference type="RefSeq" id="WP_068111845.1">
    <property type="nucleotide sequence ID" value="NZ_CP015079.1"/>
</dbReference>
<dbReference type="AlphaFoldDB" id="A0A1A9GMT6"/>
<dbReference type="Proteomes" id="UP000077868">
    <property type="component" value="Chromosome"/>
</dbReference>
<dbReference type="EMBL" id="CP015079">
    <property type="protein sequence ID" value="ANH39627.1"/>
    <property type="molecule type" value="Genomic_DNA"/>
</dbReference>
<feature type="transmembrane region" description="Helical" evidence="2">
    <location>
        <begin position="105"/>
        <end position="123"/>
    </location>
</feature>
<organism evidence="3 4">
    <name type="scientific">Nocardioides dokdonensis FR1436</name>
    <dbReference type="NCBI Taxonomy" id="1300347"/>
    <lineage>
        <taxon>Bacteria</taxon>
        <taxon>Bacillati</taxon>
        <taxon>Actinomycetota</taxon>
        <taxon>Actinomycetes</taxon>
        <taxon>Propionibacteriales</taxon>
        <taxon>Nocardioidaceae</taxon>
        <taxon>Nocardioides</taxon>
    </lineage>
</organism>
<reference evidence="3 4" key="1">
    <citation type="submission" date="2016-03" db="EMBL/GenBank/DDBJ databases">
        <title>Complete genome sequence of a soil Actinobacterium, Nocardioides dokdonensis FR1436.</title>
        <authorList>
            <person name="Kwon S.-K."/>
            <person name="Kim K."/>
            <person name="Kim J.F."/>
        </authorList>
    </citation>
    <scope>NUCLEOTIDE SEQUENCE [LARGE SCALE GENOMIC DNA]</scope>
    <source>
        <strain evidence="3 4">FR1436</strain>
    </source>
</reference>
<evidence type="ECO:0008006" key="5">
    <source>
        <dbReference type="Google" id="ProtNLM"/>
    </source>
</evidence>
<evidence type="ECO:0000256" key="2">
    <source>
        <dbReference type="SAM" id="Phobius"/>
    </source>
</evidence>
<feature type="compositionally biased region" description="Acidic residues" evidence="1">
    <location>
        <begin position="189"/>
        <end position="202"/>
    </location>
</feature>
<keyword evidence="2" id="KW-0812">Transmembrane</keyword>
<protein>
    <recommendedName>
        <fullName evidence="5">DUF2254 domain-containing protein</fullName>
    </recommendedName>
</protein>
<dbReference type="KEGG" id="ndk:I601_3220"/>